<dbReference type="Pfam" id="PF13947">
    <property type="entry name" value="GUB_WAK_bind"/>
    <property type="match status" value="1"/>
</dbReference>
<sequence length="307" mass="33885">MIQLSGLVICLLLLAADAAMADPPPMAKPNCQDHCGDISIPFPFGMGHNCYMNKWFEVVCNTSSNPHKAVLSGIDMELLEISLDDSRVRVNGPIQSSNCSNRRRTNNNSAIISLTGSPYSFSSFNMFTAIGCDTSALLNQVMPQITGCTTTCSANGSSSKACSGNNCCQTTIPTSIQVFNASLEGDSGCKLGFIVEQSWFRHNITSPWEVQHMLTVPVLLDWIVQDDDFKARAKDSDRIDCANSWWRRQDQERYSYMEYTFPNSSCRCIGGYDGNPYLPDGCLGKTSVKKLASFYKKLIFQGQMLCT</sequence>
<keyword evidence="4 7" id="KW-0732">Signal</keyword>
<feature type="signal peptide" evidence="7">
    <location>
        <begin position="1"/>
        <end position="21"/>
    </location>
</feature>
<gene>
    <name evidence="10" type="ORF">Tsubulata_017721</name>
</gene>
<keyword evidence="2" id="KW-0723">Serine/threonine-protein kinase</keyword>
<organism evidence="10 11">
    <name type="scientific">Turnera subulata</name>
    <dbReference type="NCBI Taxonomy" id="218843"/>
    <lineage>
        <taxon>Eukaryota</taxon>
        <taxon>Viridiplantae</taxon>
        <taxon>Streptophyta</taxon>
        <taxon>Embryophyta</taxon>
        <taxon>Tracheophyta</taxon>
        <taxon>Spermatophyta</taxon>
        <taxon>Magnoliopsida</taxon>
        <taxon>eudicotyledons</taxon>
        <taxon>Gunneridae</taxon>
        <taxon>Pentapetalae</taxon>
        <taxon>rosids</taxon>
        <taxon>fabids</taxon>
        <taxon>Malpighiales</taxon>
        <taxon>Passifloraceae</taxon>
        <taxon>Turnera</taxon>
    </lineage>
</organism>
<dbReference type="GO" id="GO:0016020">
    <property type="term" value="C:membrane"/>
    <property type="evidence" value="ECO:0007669"/>
    <property type="project" value="UniProtKB-SubCell"/>
</dbReference>
<name>A0A9Q0GE75_9ROSI</name>
<dbReference type="InterPro" id="IPR025287">
    <property type="entry name" value="WAK_GUB"/>
</dbReference>
<feature type="domain" description="Wall-associated receptor kinase galacturonan-binding" evidence="9">
    <location>
        <begin position="31"/>
        <end position="91"/>
    </location>
</feature>
<protein>
    <recommendedName>
        <fullName evidence="12">Wall-associated receptor kinase galacturonan-binding domain-containing protein</fullName>
    </recommendedName>
</protein>
<evidence type="ECO:0000313" key="11">
    <source>
        <dbReference type="Proteomes" id="UP001141552"/>
    </source>
</evidence>
<evidence type="ECO:0000259" key="8">
    <source>
        <dbReference type="Pfam" id="PF08488"/>
    </source>
</evidence>
<keyword evidence="3" id="KW-0808">Transferase</keyword>
<comment type="caution">
    <text evidence="10">The sequence shown here is derived from an EMBL/GenBank/DDBJ whole genome shotgun (WGS) entry which is preliminary data.</text>
</comment>
<dbReference type="GO" id="GO:0004674">
    <property type="term" value="F:protein serine/threonine kinase activity"/>
    <property type="evidence" value="ECO:0007669"/>
    <property type="project" value="UniProtKB-KW"/>
</dbReference>
<keyword evidence="6" id="KW-0325">Glycoprotein</keyword>
<dbReference type="AlphaFoldDB" id="A0A9Q0GE75"/>
<evidence type="ECO:0000256" key="3">
    <source>
        <dbReference type="ARBA" id="ARBA00022679"/>
    </source>
</evidence>
<evidence type="ECO:0000256" key="6">
    <source>
        <dbReference type="ARBA" id="ARBA00023180"/>
    </source>
</evidence>
<comment type="subcellular location">
    <subcellularLocation>
        <location evidence="1">Membrane</location>
        <topology evidence="1">Single-pass type I membrane protein</topology>
    </subcellularLocation>
</comment>
<proteinExistence type="predicted"/>
<evidence type="ECO:0000256" key="5">
    <source>
        <dbReference type="ARBA" id="ARBA00023157"/>
    </source>
</evidence>
<dbReference type="GO" id="GO:0030247">
    <property type="term" value="F:polysaccharide binding"/>
    <property type="evidence" value="ECO:0007669"/>
    <property type="project" value="InterPro"/>
</dbReference>
<keyword evidence="2" id="KW-0418">Kinase</keyword>
<evidence type="ECO:0000256" key="1">
    <source>
        <dbReference type="ARBA" id="ARBA00004479"/>
    </source>
</evidence>
<evidence type="ECO:0000256" key="2">
    <source>
        <dbReference type="ARBA" id="ARBA00022527"/>
    </source>
</evidence>
<evidence type="ECO:0000259" key="9">
    <source>
        <dbReference type="Pfam" id="PF13947"/>
    </source>
</evidence>
<dbReference type="EMBL" id="JAKUCV010001296">
    <property type="protein sequence ID" value="KAJ4846999.1"/>
    <property type="molecule type" value="Genomic_DNA"/>
</dbReference>
<feature type="domain" description="Wall-associated receptor kinase" evidence="8">
    <location>
        <begin position="160"/>
        <end position="228"/>
    </location>
</feature>
<keyword evidence="5" id="KW-1015">Disulfide bond</keyword>
<evidence type="ECO:0008006" key="12">
    <source>
        <dbReference type="Google" id="ProtNLM"/>
    </source>
</evidence>
<dbReference type="Pfam" id="PF08488">
    <property type="entry name" value="WAK"/>
    <property type="match status" value="1"/>
</dbReference>
<accession>A0A9Q0GE75</accession>
<reference evidence="10" key="2">
    <citation type="journal article" date="2023" name="Plants (Basel)">
        <title>Annotation of the Turnera subulata (Passifloraceae) Draft Genome Reveals the S-Locus Evolved after the Divergence of Turneroideae from Passifloroideae in a Stepwise Manner.</title>
        <authorList>
            <person name="Henning P.M."/>
            <person name="Roalson E.H."/>
            <person name="Mir W."/>
            <person name="McCubbin A.G."/>
            <person name="Shore J.S."/>
        </authorList>
    </citation>
    <scope>NUCLEOTIDE SEQUENCE</scope>
    <source>
        <strain evidence="10">F60SS</strain>
    </source>
</reference>
<dbReference type="Proteomes" id="UP001141552">
    <property type="component" value="Unassembled WGS sequence"/>
</dbReference>
<reference evidence="10" key="1">
    <citation type="submission" date="2022-02" db="EMBL/GenBank/DDBJ databases">
        <authorList>
            <person name="Henning P.M."/>
            <person name="McCubbin A.G."/>
            <person name="Shore J.S."/>
        </authorList>
    </citation>
    <scope>NUCLEOTIDE SEQUENCE</scope>
    <source>
        <strain evidence="10">F60SS</strain>
        <tissue evidence="10">Leaves</tissue>
    </source>
</reference>
<keyword evidence="11" id="KW-1185">Reference proteome</keyword>
<evidence type="ECO:0000256" key="4">
    <source>
        <dbReference type="ARBA" id="ARBA00022729"/>
    </source>
</evidence>
<dbReference type="InterPro" id="IPR013695">
    <property type="entry name" value="WAK"/>
</dbReference>
<evidence type="ECO:0000256" key="7">
    <source>
        <dbReference type="SAM" id="SignalP"/>
    </source>
</evidence>
<feature type="chain" id="PRO_5040300646" description="Wall-associated receptor kinase galacturonan-binding domain-containing protein" evidence="7">
    <location>
        <begin position="22"/>
        <end position="307"/>
    </location>
</feature>
<evidence type="ECO:0000313" key="10">
    <source>
        <dbReference type="EMBL" id="KAJ4846999.1"/>
    </source>
</evidence>
<dbReference type="PANTHER" id="PTHR33491">
    <property type="entry name" value="OSJNBA0016N04.9 PROTEIN"/>
    <property type="match status" value="1"/>
</dbReference>
<dbReference type="OrthoDB" id="849336at2759"/>